<protein>
    <submittedName>
        <fullName evidence="1">Uncharacterized protein</fullName>
    </submittedName>
</protein>
<dbReference type="AlphaFoldDB" id="A0A7C8I7V2"/>
<comment type="caution">
    <text evidence="1">The sequence shown here is derived from an EMBL/GenBank/DDBJ whole genome shotgun (WGS) entry which is preliminary data.</text>
</comment>
<dbReference type="Proteomes" id="UP000481861">
    <property type="component" value="Unassembled WGS sequence"/>
</dbReference>
<sequence length="307" mass="34458">MGYDPSCRSVPIILNAGYLSANANVPGLAVIGYPGSKWGHFEMQARSAVRHFETMTASRQSDESSRLEAYMRDLKVAIKARRKDVVPQNPFGDYAGLMEQAARELGLEMRCSTSTSIDGFVFPARYTDPGTGSIEASKTMAHLEYINREIVNAGLFAARAVFHGLLGSWASHEKPPVCFQFHPRFPTHPKYDSEYLSVETAGEDRMRRVWRYEEASDEITLWSVSPLDELTTEKRIFSLGFIPPGQVQSADTAVAMTLPAELECAVVTQLQEYWFEFKGALVQAFSWGQNGSMERRHFVRPKGGWRL</sequence>
<organism evidence="1 2">
    <name type="scientific">Massariosphaeria phaeospora</name>
    <dbReference type="NCBI Taxonomy" id="100035"/>
    <lineage>
        <taxon>Eukaryota</taxon>
        <taxon>Fungi</taxon>
        <taxon>Dikarya</taxon>
        <taxon>Ascomycota</taxon>
        <taxon>Pezizomycotina</taxon>
        <taxon>Dothideomycetes</taxon>
        <taxon>Pleosporomycetidae</taxon>
        <taxon>Pleosporales</taxon>
        <taxon>Pleosporales incertae sedis</taxon>
        <taxon>Massariosphaeria</taxon>
    </lineage>
</organism>
<reference evidence="1 2" key="1">
    <citation type="submission" date="2020-01" db="EMBL/GenBank/DDBJ databases">
        <authorList>
            <consortium name="DOE Joint Genome Institute"/>
            <person name="Haridas S."/>
            <person name="Albert R."/>
            <person name="Binder M."/>
            <person name="Bloem J."/>
            <person name="Labutti K."/>
            <person name="Salamov A."/>
            <person name="Andreopoulos B."/>
            <person name="Baker S.E."/>
            <person name="Barry K."/>
            <person name="Bills G."/>
            <person name="Bluhm B.H."/>
            <person name="Cannon C."/>
            <person name="Castanera R."/>
            <person name="Culley D.E."/>
            <person name="Daum C."/>
            <person name="Ezra D."/>
            <person name="Gonzalez J.B."/>
            <person name="Henrissat B."/>
            <person name="Kuo A."/>
            <person name="Liang C."/>
            <person name="Lipzen A."/>
            <person name="Lutzoni F."/>
            <person name="Magnuson J."/>
            <person name="Mondo S."/>
            <person name="Nolan M."/>
            <person name="Ohm R."/>
            <person name="Pangilinan J."/>
            <person name="Park H.-J.H."/>
            <person name="Ramirez L."/>
            <person name="Alfaro M."/>
            <person name="Sun H."/>
            <person name="Tritt A."/>
            <person name="Yoshinaga Y."/>
            <person name="Zwiers L.-H.L."/>
            <person name="Turgeon B.G."/>
            <person name="Goodwin S.B."/>
            <person name="Spatafora J.W."/>
            <person name="Crous P.W."/>
            <person name="Grigoriev I.V."/>
        </authorList>
    </citation>
    <scope>NUCLEOTIDE SEQUENCE [LARGE SCALE GENOMIC DNA]</scope>
    <source>
        <strain evidence="1 2">CBS 611.86</strain>
    </source>
</reference>
<keyword evidence="2" id="KW-1185">Reference proteome</keyword>
<dbReference type="EMBL" id="JAADJZ010000008">
    <property type="protein sequence ID" value="KAF2872828.1"/>
    <property type="molecule type" value="Genomic_DNA"/>
</dbReference>
<name>A0A7C8I7V2_9PLEO</name>
<evidence type="ECO:0000313" key="2">
    <source>
        <dbReference type="Proteomes" id="UP000481861"/>
    </source>
</evidence>
<evidence type="ECO:0000313" key="1">
    <source>
        <dbReference type="EMBL" id="KAF2872828.1"/>
    </source>
</evidence>
<proteinExistence type="predicted"/>
<dbReference type="OrthoDB" id="66881at2759"/>
<accession>A0A7C8I7V2</accession>
<gene>
    <name evidence="1" type="ORF">BDV95DRAFT_568136</name>
</gene>